<dbReference type="RefSeq" id="WP_044434719.1">
    <property type="nucleotide sequence ID" value="NZ_BJYZ01000034.1"/>
</dbReference>
<name>A0A512DZW0_9PROT</name>
<gene>
    <name evidence="1" type="ORF">SAE02_61640</name>
</gene>
<dbReference type="EMBL" id="BJYZ01000034">
    <property type="protein sequence ID" value="GEO42016.1"/>
    <property type="molecule type" value="Genomic_DNA"/>
</dbReference>
<proteinExistence type="predicted"/>
<dbReference type="Proteomes" id="UP000321523">
    <property type="component" value="Unassembled WGS sequence"/>
</dbReference>
<dbReference type="Gene3D" id="3.40.50.300">
    <property type="entry name" value="P-loop containing nucleotide triphosphate hydrolases"/>
    <property type="match status" value="1"/>
</dbReference>
<dbReference type="AlphaFoldDB" id="A0A512DZW0"/>
<evidence type="ECO:0000313" key="2">
    <source>
        <dbReference type="Proteomes" id="UP000321523"/>
    </source>
</evidence>
<protein>
    <submittedName>
        <fullName evidence="1">Uncharacterized protein</fullName>
    </submittedName>
</protein>
<accession>A0A512DZW0</accession>
<evidence type="ECO:0000313" key="1">
    <source>
        <dbReference type="EMBL" id="GEO42016.1"/>
    </source>
</evidence>
<reference evidence="1 2" key="1">
    <citation type="submission" date="2019-07" db="EMBL/GenBank/DDBJ databases">
        <title>Whole genome shotgun sequence of Skermanella aerolata NBRC 106429.</title>
        <authorList>
            <person name="Hosoyama A."/>
            <person name="Uohara A."/>
            <person name="Ohji S."/>
            <person name="Ichikawa N."/>
        </authorList>
    </citation>
    <scope>NUCLEOTIDE SEQUENCE [LARGE SCALE GENOMIC DNA]</scope>
    <source>
        <strain evidence="1 2">NBRC 106429</strain>
    </source>
</reference>
<dbReference type="InterPro" id="IPR027417">
    <property type="entry name" value="P-loop_NTPase"/>
</dbReference>
<sequence length="146" mass="16071">MAPPGHGAGTALAGICERVFAERGLKSGNLSDRDGLVGDYPGKRFGDRPDYYVQEQFRGERDARVALGMAAQGFTVLGVVQAHTIRSAIEWLLEDGISKDDLAKHLNALVAMEHSWTRVQPEWRMVTIGGIDDIERHLEEGEPRST</sequence>
<comment type="caution">
    <text evidence="1">The sequence shown here is derived from an EMBL/GenBank/DDBJ whole genome shotgun (WGS) entry which is preliminary data.</text>
</comment>
<organism evidence="1 2">
    <name type="scientific">Skermanella aerolata</name>
    <dbReference type="NCBI Taxonomy" id="393310"/>
    <lineage>
        <taxon>Bacteria</taxon>
        <taxon>Pseudomonadati</taxon>
        <taxon>Pseudomonadota</taxon>
        <taxon>Alphaproteobacteria</taxon>
        <taxon>Rhodospirillales</taxon>
        <taxon>Azospirillaceae</taxon>
        <taxon>Skermanella</taxon>
    </lineage>
</organism>
<keyword evidence="2" id="KW-1185">Reference proteome</keyword>